<dbReference type="AlphaFoldDB" id="A0A841Q201"/>
<organism evidence="2 3">
    <name type="scientific">Salirhabdus euzebyi</name>
    <dbReference type="NCBI Taxonomy" id="394506"/>
    <lineage>
        <taxon>Bacteria</taxon>
        <taxon>Bacillati</taxon>
        <taxon>Bacillota</taxon>
        <taxon>Bacilli</taxon>
        <taxon>Bacillales</taxon>
        <taxon>Bacillaceae</taxon>
        <taxon>Salirhabdus</taxon>
    </lineage>
</organism>
<evidence type="ECO:0000313" key="3">
    <source>
        <dbReference type="Proteomes" id="UP000581688"/>
    </source>
</evidence>
<keyword evidence="3" id="KW-1185">Reference proteome</keyword>
<keyword evidence="1" id="KW-1133">Transmembrane helix</keyword>
<keyword evidence="1" id="KW-0472">Membrane</keyword>
<dbReference type="Proteomes" id="UP000581688">
    <property type="component" value="Unassembled WGS sequence"/>
</dbReference>
<evidence type="ECO:0000313" key="2">
    <source>
        <dbReference type="EMBL" id="MBB6452362.1"/>
    </source>
</evidence>
<feature type="transmembrane region" description="Helical" evidence="1">
    <location>
        <begin position="96"/>
        <end position="115"/>
    </location>
</feature>
<comment type="caution">
    <text evidence="2">The sequence shown here is derived from an EMBL/GenBank/DDBJ whole genome shotgun (WGS) entry which is preliminary data.</text>
</comment>
<keyword evidence="1" id="KW-0812">Transmembrane</keyword>
<feature type="transmembrane region" description="Helical" evidence="1">
    <location>
        <begin position="127"/>
        <end position="147"/>
    </location>
</feature>
<evidence type="ECO:0000256" key="1">
    <source>
        <dbReference type="SAM" id="Phobius"/>
    </source>
</evidence>
<dbReference type="EMBL" id="JACHGH010000002">
    <property type="protein sequence ID" value="MBB6452362.1"/>
    <property type="molecule type" value="Genomic_DNA"/>
</dbReference>
<proteinExistence type="predicted"/>
<gene>
    <name evidence="2" type="ORF">HNQ94_000807</name>
</gene>
<reference evidence="2 3" key="1">
    <citation type="submission" date="2020-08" db="EMBL/GenBank/DDBJ databases">
        <title>Genomic Encyclopedia of Type Strains, Phase IV (KMG-IV): sequencing the most valuable type-strain genomes for metagenomic binning, comparative biology and taxonomic classification.</title>
        <authorList>
            <person name="Goeker M."/>
        </authorList>
    </citation>
    <scope>NUCLEOTIDE SEQUENCE [LARGE SCALE GENOMIC DNA]</scope>
    <source>
        <strain evidence="2 3">DSM 19612</strain>
    </source>
</reference>
<sequence length="162" mass="19635">MVLLLFVFINIVVAVYAIRYKKTGLDPLEIFAYWCFTVILIQNNSALLHLNIEGIILSERESYNWADLLNRLIFLPIFFVWFINRYVRTANRKEKAILFFLSLNIVVGIEWFGDWVGLYEHKHWEIWWSYLSKGTMLLLALIFMKIFRHYYYKRDKANEFYV</sequence>
<feature type="transmembrane region" description="Helical" evidence="1">
    <location>
        <begin position="68"/>
        <end position="84"/>
    </location>
</feature>
<protein>
    <submittedName>
        <fullName evidence="2">Putative membrane protein SirB2</fullName>
    </submittedName>
</protein>
<dbReference type="RefSeq" id="WP_174494971.1">
    <property type="nucleotide sequence ID" value="NZ_CADDWK010000002.1"/>
</dbReference>
<accession>A0A841Q201</accession>
<name>A0A841Q201_9BACI</name>